<comment type="similarity">
    <text evidence="4">Belongs to the phosphatidylethanolamine-binding protein family. Mitochondrion-specific ribosomal protein mL38 subfamily.</text>
</comment>
<evidence type="ECO:0000256" key="5">
    <source>
        <dbReference type="ARBA" id="ARBA00039444"/>
    </source>
</evidence>
<comment type="subcellular location">
    <subcellularLocation>
        <location evidence="1">Mitochondrion</location>
    </subcellularLocation>
</comment>
<comment type="caution">
    <text evidence="7">The sequence shown here is derived from an EMBL/GenBank/DDBJ whole genome shotgun (WGS) entry which is preliminary data.</text>
</comment>
<dbReference type="InterPro" id="IPR036610">
    <property type="entry name" value="PEBP-like_sf"/>
</dbReference>
<dbReference type="Gene3D" id="1.20.58.1180">
    <property type="match status" value="1"/>
</dbReference>
<dbReference type="Proteomes" id="UP000283895">
    <property type="component" value="Unassembled WGS sequence"/>
</dbReference>
<comment type="function">
    <text evidence="3">Component of the mitochondrial ribosome (mitoribosome), a dedicated translation machinery responsible for the synthesis of mitochondrial genome-encoded proteins, including at least some of the essential transmembrane subunits of the mitochondrial respiratory chain. The mitoribosomes are attached to the mitochondrial inner membrane and translation products are cotranslationally integrated into the membrane.</text>
</comment>
<dbReference type="SUPFAM" id="SSF49777">
    <property type="entry name" value="PEBP-like"/>
    <property type="match status" value="1"/>
</dbReference>
<reference evidence="7 8" key="1">
    <citation type="submission" date="2015-09" db="EMBL/GenBank/DDBJ databases">
        <title>Host preference determinants of Valsa canker pathogens revealed by comparative genomics.</title>
        <authorList>
            <person name="Yin Z."/>
            <person name="Huang L."/>
        </authorList>
    </citation>
    <scope>NUCLEOTIDE SEQUENCE [LARGE SCALE GENOMIC DNA]</scope>
    <source>
        <strain evidence="7 8">03-1</strain>
    </source>
</reference>
<dbReference type="InterPro" id="IPR035810">
    <property type="entry name" value="PEBP_euk"/>
</dbReference>
<sequence length="472" mass="54026">MSRCQQVVRPMARCLRQGTAAAAQPASPSISAATARFFSNSTSRRDVEPTTTTSSTTPAAAADAQAAQDLANATKAPNPMREQWMDPNTTTLVWAERKLLKQGTEPIGSRRRRAAVRQSPNIPFEQLPYHAFQEARKVLGEDRARKLAAISETAEEIRKLEARPADVYRAGEYHKQKKLDSLRRHLEYLKIQADINDPAVRRKYEDGHGDMSKPIYRYFAEEKWRSMAYKILAQRVQQFHIVPDVLSKFDPKMDLQLSFHGYRVDPGEVVDSLVSEAPPNLRVQVFDSKERLVSVVVMDSDVPDPEQDAFGRRLHFMAANVRLSCLTKNISLKKVIEEKDQLAVPWLPPFSQEGAPYHRLSVWVLEQDSKLDVEKLKKVYSKRDGFHLPGFRANFHVKPFGFNMFRSVWDENTAKVMERNGIPGADVIYRRKRVYSLKSPKKARGWEAKRQGPKYRQLWKYTKRIGKMSGGR</sequence>
<dbReference type="EMBL" id="LKEA01000011">
    <property type="protein sequence ID" value="ROW06080.1"/>
    <property type="molecule type" value="Genomic_DNA"/>
</dbReference>
<evidence type="ECO:0000256" key="1">
    <source>
        <dbReference type="ARBA" id="ARBA00004173"/>
    </source>
</evidence>
<evidence type="ECO:0000313" key="8">
    <source>
        <dbReference type="Proteomes" id="UP000283895"/>
    </source>
</evidence>
<dbReference type="AlphaFoldDB" id="A0A423WRY7"/>
<dbReference type="STRING" id="356882.A0A423WRY7"/>
<feature type="compositionally biased region" description="Low complexity" evidence="6">
    <location>
        <begin position="49"/>
        <end position="69"/>
    </location>
</feature>
<evidence type="ECO:0000313" key="7">
    <source>
        <dbReference type="EMBL" id="ROW06080.1"/>
    </source>
</evidence>
<gene>
    <name evidence="7" type="ORF">VMCG_04561</name>
</gene>
<evidence type="ECO:0000256" key="2">
    <source>
        <dbReference type="ARBA" id="ARBA00023128"/>
    </source>
</evidence>
<dbReference type="Gene3D" id="3.90.280.10">
    <property type="entry name" value="PEBP-like"/>
    <property type="match status" value="1"/>
</dbReference>
<dbReference type="FunFam" id="3.90.280.10:FF:000004">
    <property type="entry name" value="Mitochondrial large ribosomal subunit YmL35"/>
    <property type="match status" value="1"/>
</dbReference>
<feature type="region of interest" description="Disordered" evidence="6">
    <location>
        <begin position="40"/>
        <end position="69"/>
    </location>
</feature>
<organism evidence="7 8">
    <name type="scientific">Cytospora schulzeri</name>
    <dbReference type="NCBI Taxonomy" id="448051"/>
    <lineage>
        <taxon>Eukaryota</taxon>
        <taxon>Fungi</taxon>
        <taxon>Dikarya</taxon>
        <taxon>Ascomycota</taxon>
        <taxon>Pezizomycotina</taxon>
        <taxon>Sordariomycetes</taxon>
        <taxon>Sordariomycetidae</taxon>
        <taxon>Diaporthales</taxon>
        <taxon>Cytosporaceae</taxon>
        <taxon>Cytospora</taxon>
    </lineage>
</organism>
<dbReference type="PANTHER" id="PTHR11362:SF82">
    <property type="entry name" value="PHOSPHATIDYLETHANOLAMINE-BINDING PROTEIN 4"/>
    <property type="match status" value="1"/>
</dbReference>
<evidence type="ECO:0000256" key="3">
    <source>
        <dbReference type="ARBA" id="ARBA00037226"/>
    </source>
</evidence>
<evidence type="ECO:0000256" key="4">
    <source>
        <dbReference type="ARBA" id="ARBA00038016"/>
    </source>
</evidence>
<dbReference type="InterPro" id="IPR008914">
    <property type="entry name" value="PEBP"/>
</dbReference>
<keyword evidence="8" id="KW-1185">Reference proteome</keyword>
<keyword evidence="2" id="KW-0496">Mitochondrion</keyword>
<dbReference type="CDD" id="cd00866">
    <property type="entry name" value="PEBP_euk"/>
    <property type="match status" value="1"/>
</dbReference>
<evidence type="ECO:0000256" key="6">
    <source>
        <dbReference type="SAM" id="MobiDB-lite"/>
    </source>
</evidence>
<protein>
    <recommendedName>
        <fullName evidence="5">Large ribosomal subunit protein mL38</fullName>
    </recommendedName>
</protein>
<dbReference type="PANTHER" id="PTHR11362">
    <property type="entry name" value="PHOSPHATIDYLETHANOLAMINE-BINDING PROTEIN"/>
    <property type="match status" value="1"/>
</dbReference>
<proteinExistence type="inferred from homology"/>
<name>A0A423WRY7_9PEZI</name>
<dbReference type="OrthoDB" id="2153661at2759"/>
<dbReference type="Pfam" id="PF01161">
    <property type="entry name" value="PBP"/>
    <property type="match status" value="1"/>
</dbReference>
<dbReference type="GO" id="GO:0005739">
    <property type="term" value="C:mitochondrion"/>
    <property type="evidence" value="ECO:0007669"/>
    <property type="project" value="UniProtKB-SubCell"/>
</dbReference>
<accession>A0A423WRY7</accession>